<gene>
    <name evidence="1" type="ORF">J5N97_009041</name>
</gene>
<reference evidence="1" key="1">
    <citation type="submission" date="2021-03" db="EMBL/GenBank/DDBJ databases">
        <authorList>
            <person name="Li Z."/>
            <person name="Yang C."/>
        </authorList>
    </citation>
    <scope>NUCLEOTIDE SEQUENCE</scope>
    <source>
        <strain evidence="1">Dzin_1.0</strain>
        <tissue evidence="1">Leaf</tissue>
    </source>
</reference>
<name>A0A9D5CWD3_9LILI</name>
<comment type="caution">
    <text evidence="1">The sequence shown here is derived from an EMBL/GenBank/DDBJ whole genome shotgun (WGS) entry which is preliminary data.</text>
</comment>
<dbReference type="OrthoDB" id="10572285at2759"/>
<accession>A0A9D5CWD3</accession>
<sequence>MAERLTLTGPWIMKLLRDGKFVVGFPSEKLARKRSPDFRWIAEKAMEHVQDYYAASANRLGKSFFLTNRPPPGYVCIHSAACWDLTQGKGGAGFCIIDSNACILLAGCCPMQIYSKMDAGVKSVLTAMNWAQRENLSIQGTLVSCTDVWKAANGHDNDADWRMQPLIIELRQKLLNSGQQKLDFIPWKWNKIAGSLAGHGIKLVSLSLFHRGMERPRWLMRIVEASGYHF</sequence>
<dbReference type="EMBL" id="JAGGNH010000002">
    <property type="protein sequence ID" value="KAJ0980786.1"/>
    <property type="molecule type" value="Genomic_DNA"/>
</dbReference>
<evidence type="ECO:0000313" key="1">
    <source>
        <dbReference type="EMBL" id="KAJ0980786.1"/>
    </source>
</evidence>
<reference evidence="1" key="2">
    <citation type="journal article" date="2022" name="Hortic Res">
        <title>The genome of Dioscorea zingiberensis sheds light on the biosynthesis, origin and evolution of the medicinally important diosgenin saponins.</title>
        <authorList>
            <person name="Li Y."/>
            <person name="Tan C."/>
            <person name="Li Z."/>
            <person name="Guo J."/>
            <person name="Li S."/>
            <person name="Chen X."/>
            <person name="Wang C."/>
            <person name="Dai X."/>
            <person name="Yang H."/>
            <person name="Song W."/>
            <person name="Hou L."/>
            <person name="Xu J."/>
            <person name="Tong Z."/>
            <person name="Xu A."/>
            <person name="Yuan X."/>
            <person name="Wang W."/>
            <person name="Yang Q."/>
            <person name="Chen L."/>
            <person name="Sun Z."/>
            <person name="Wang K."/>
            <person name="Pan B."/>
            <person name="Chen J."/>
            <person name="Bao Y."/>
            <person name="Liu F."/>
            <person name="Qi X."/>
            <person name="Gang D.R."/>
            <person name="Wen J."/>
            <person name="Li J."/>
        </authorList>
    </citation>
    <scope>NUCLEOTIDE SEQUENCE</scope>
    <source>
        <strain evidence="1">Dzin_1.0</strain>
    </source>
</reference>
<proteinExistence type="predicted"/>
<organism evidence="1 2">
    <name type="scientific">Dioscorea zingiberensis</name>
    <dbReference type="NCBI Taxonomy" id="325984"/>
    <lineage>
        <taxon>Eukaryota</taxon>
        <taxon>Viridiplantae</taxon>
        <taxon>Streptophyta</taxon>
        <taxon>Embryophyta</taxon>
        <taxon>Tracheophyta</taxon>
        <taxon>Spermatophyta</taxon>
        <taxon>Magnoliopsida</taxon>
        <taxon>Liliopsida</taxon>
        <taxon>Dioscoreales</taxon>
        <taxon>Dioscoreaceae</taxon>
        <taxon>Dioscorea</taxon>
    </lineage>
</organism>
<protein>
    <submittedName>
        <fullName evidence="1">Uncharacterized protein</fullName>
    </submittedName>
</protein>
<evidence type="ECO:0000313" key="2">
    <source>
        <dbReference type="Proteomes" id="UP001085076"/>
    </source>
</evidence>
<dbReference type="Proteomes" id="UP001085076">
    <property type="component" value="Miscellaneous, Linkage group lg02"/>
</dbReference>
<dbReference type="AlphaFoldDB" id="A0A9D5CWD3"/>
<keyword evidence="2" id="KW-1185">Reference proteome</keyword>